<keyword evidence="1" id="KW-0812">Transmembrane</keyword>
<dbReference type="Proteomes" id="UP000235739">
    <property type="component" value="Unassembled WGS sequence"/>
</dbReference>
<proteinExistence type="predicted"/>
<evidence type="ECO:0000313" key="3">
    <source>
        <dbReference type="Proteomes" id="UP000235739"/>
    </source>
</evidence>
<evidence type="ECO:0000313" key="2">
    <source>
        <dbReference type="EMBL" id="PMQ20557.1"/>
    </source>
</evidence>
<name>A0A2N7S382_9MICC</name>
<feature type="transmembrane region" description="Helical" evidence="1">
    <location>
        <begin position="49"/>
        <end position="74"/>
    </location>
</feature>
<dbReference type="GeneID" id="303185686"/>
<sequence length="240" mass="26501">MSRQQRILIFALFTAASLVISYVGVAWIAEYIQTADNGRSITDRIKLLLSVSLLSLLMLHLLRLALARLIRWAFTHKKRKLSRLFQRIAPGLSKKVLGSLLGTSIALSSTTGAYAIQPVSIDQAQRLVENHDHQLANFPNAQQASVPSPQWFPDSMSIPIDKLVSPGATNPRQRVQHRPEVVVAPGQNLWSIAADHLGVQATAEEISAYWPKIYQQNKKSIGTNPDLLPIGTVLELPPAH</sequence>
<dbReference type="AlphaFoldDB" id="A0A2N7S382"/>
<accession>A0A2N7S382</accession>
<dbReference type="RefSeq" id="WP_013349437.1">
    <property type="nucleotide sequence ID" value="NZ_JBQDJG010000004.1"/>
</dbReference>
<evidence type="ECO:0000256" key="1">
    <source>
        <dbReference type="SAM" id="Phobius"/>
    </source>
</evidence>
<comment type="caution">
    <text evidence="2">The sequence shown here is derived from an EMBL/GenBank/DDBJ whole genome shotgun (WGS) entry which is preliminary data.</text>
</comment>
<feature type="transmembrane region" description="Helical" evidence="1">
    <location>
        <begin position="7"/>
        <end position="29"/>
    </location>
</feature>
<keyword evidence="1" id="KW-0472">Membrane</keyword>
<evidence type="ECO:0008006" key="4">
    <source>
        <dbReference type="Google" id="ProtNLM"/>
    </source>
</evidence>
<organism evidence="2 3">
    <name type="scientific">Glutamicibacter arilaitensis</name>
    <dbReference type="NCBI Taxonomy" id="256701"/>
    <lineage>
        <taxon>Bacteria</taxon>
        <taxon>Bacillati</taxon>
        <taxon>Actinomycetota</taxon>
        <taxon>Actinomycetes</taxon>
        <taxon>Micrococcales</taxon>
        <taxon>Micrococcaceae</taxon>
        <taxon>Glutamicibacter</taxon>
    </lineage>
</organism>
<keyword evidence="1" id="KW-1133">Transmembrane helix</keyword>
<gene>
    <name evidence="2" type="ORF">CIK84_02820</name>
</gene>
<dbReference type="CDD" id="cd00118">
    <property type="entry name" value="LysM"/>
    <property type="match status" value="1"/>
</dbReference>
<dbReference type="InterPro" id="IPR018392">
    <property type="entry name" value="LysM"/>
</dbReference>
<reference evidence="2 3" key="1">
    <citation type="journal article" date="2017" name="Elife">
        <title>Extensive horizontal gene transfer in cheese-associated bacteria.</title>
        <authorList>
            <person name="Bonham K.S."/>
            <person name="Wolfe B.E."/>
            <person name="Dutton R.J."/>
        </authorList>
    </citation>
    <scope>NUCLEOTIDE SEQUENCE [LARGE SCALE GENOMIC DNA]</scope>
    <source>
        <strain evidence="2 3">JB182</strain>
    </source>
</reference>
<protein>
    <recommendedName>
        <fullName evidence="4">LysM domain-containing protein</fullName>
    </recommendedName>
</protein>
<dbReference type="Gene3D" id="3.10.350.10">
    <property type="entry name" value="LysM domain"/>
    <property type="match status" value="1"/>
</dbReference>
<dbReference type="InterPro" id="IPR036779">
    <property type="entry name" value="LysM_dom_sf"/>
</dbReference>
<dbReference type="EMBL" id="PNQX01000001">
    <property type="protein sequence ID" value="PMQ20557.1"/>
    <property type="molecule type" value="Genomic_DNA"/>
</dbReference>